<dbReference type="RefSeq" id="WP_013220612.1">
    <property type="nucleotide sequence ID" value="NC_014315.1"/>
</dbReference>
<dbReference type="OrthoDB" id="10017992at2"/>
<sequence length="54" mass="6012">MTTFIEHYRLFKVSGDKYCAMLIILLLIGSMATATLEAQEAPEGLAFLRSLGIY</sequence>
<organism evidence="1 2">
    <name type="scientific">Nitrosococcus watsoni (strain C-113)</name>
    <dbReference type="NCBI Taxonomy" id="105559"/>
    <lineage>
        <taxon>Bacteria</taxon>
        <taxon>Pseudomonadati</taxon>
        <taxon>Pseudomonadota</taxon>
        <taxon>Gammaproteobacteria</taxon>
        <taxon>Chromatiales</taxon>
        <taxon>Chromatiaceae</taxon>
        <taxon>Nitrosococcus</taxon>
    </lineage>
</organism>
<keyword evidence="2" id="KW-1185">Reference proteome</keyword>
<gene>
    <name evidence="1" type="ordered locus">Nwat_1640</name>
</gene>
<reference evidence="1 2" key="1">
    <citation type="submission" date="2010-06" db="EMBL/GenBank/DDBJ databases">
        <title>Complete sequence of chromosome of Nitrosococcus watsoni C-113.</title>
        <authorList>
            <consortium name="US DOE Joint Genome Institute"/>
            <person name="Lucas S."/>
            <person name="Copeland A."/>
            <person name="Lapidus A."/>
            <person name="Cheng J.-F."/>
            <person name="Bruce D."/>
            <person name="Goodwin L."/>
            <person name="Pitluck S."/>
            <person name="Malfatti S.A."/>
            <person name="Chain P.S.G."/>
            <person name="Land M."/>
            <person name="Hauser L."/>
            <person name="Kyrpides N."/>
            <person name="Ivanova N."/>
            <person name="Cambell M.A."/>
            <person name="Heidelberg J.F."/>
            <person name="Klotz M.G."/>
            <person name="Woyke T."/>
        </authorList>
    </citation>
    <scope>NUCLEOTIDE SEQUENCE [LARGE SCALE GENOMIC DNA]</scope>
    <source>
        <strain evidence="1 2">C-113</strain>
    </source>
</reference>
<dbReference type="HOGENOM" id="CLU_3045815_0_0_6"/>
<evidence type="ECO:0000313" key="1">
    <source>
        <dbReference type="EMBL" id="ADJ28520.1"/>
    </source>
</evidence>
<proteinExistence type="predicted"/>
<dbReference type="STRING" id="105559.Nwat_1640"/>
<name>D8K6J3_NITWC</name>
<dbReference type="Proteomes" id="UP000000393">
    <property type="component" value="Chromosome"/>
</dbReference>
<dbReference type="EMBL" id="CP002086">
    <property type="protein sequence ID" value="ADJ28520.1"/>
    <property type="molecule type" value="Genomic_DNA"/>
</dbReference>
<accession>D8K6J3</accession>
<dbReference type="AlphaFoldDB" id="D8K6J3"/>
<evidence type="ECO:0000313" key="2">
    <source>
        <dbReference type="Proteomes" id="UP000000393"/>
    </source>
</evidence>
<protein>
    <submittedName>
        <fullName evidence="1">Uncharacterized protein</fullName>
    </submittedName>
</protein>
<dbReference type="KEGG" id="nwa:Nwat_1640"/>